<sequence length="127" mass="13674">MRDEFCASPGLIHRLERSAPRDAAPLWGGTGSYIPKTANTWRGPIRDFTLRLRKSSLEESISLCFPGQVENVDALTLEAKIADFAPAADLRIRFLATVSQGALLPYADPDAALFGGAAPQGLRTSSD</sequence>
<dbReference type="AlphaFoldDB" id="C7RMZ3"/>
<reference evidence="2" key="1">
    <citation type="submission" date="2009-08" db="EMBL/GenBank/DDBJ databases">
        <authorList>
            <consortium name="US DOE Joint Genome Institute"/>
            <person name="Lucas S."/>
            <person name="Copeland A."/>
            <person name="Lapidus A."/>
            <person name="Glavina del Rio T."/>
            <person name="Dalin E."/>
            <person name="Tice H."/>
            <person name="Bruce D."/>
            <person name="Barry K."/>
            <person name="Pitluck S."/>
            <person name="Lowry S."/>
            <person name="Larimer F."/>
            <person name="Land M."/>
            <person name="Hauser L."/>
            <person name="Kyrpides N."/>
            <person name="Ivanova N."/>
            <person name="McMahon K.D."/>
            <person name="Hugenholtz P."/>
        </authorList>
    </citation>
    <scope>NUCLEOTIDE SEQUENCE</scope>
    <source>
        <strain evidence="2">UW-1</strain>
    </source>
</reference>
<gene>
    <name evidence="2" type="ordered locus">CAP2UW1_2064</name>
</gene>
<dbReference type="Pfam" id="PF14415">
    <property type="entry name" value="DUF4424"/>
    <property type="match status" value="1"/>
</dbReference>
<reference evidence="2" key="2">
    <citation type="submission" date="2009-09" db="EMBL/GenBank/DDBJ databases">
        <title>Complete sequence of chromosome of Candidatus Accumulibacter phosphatis clade IIA str. UW-1.</title>
        <authorList>
            <consortium name="US DOE Joint Genome Institute"/>
            <person name="Martin H.G."/>
            <person name="Ivanova N."/>
            <person name="Kunin V."/>
            <person name="Warnecke F."/>
            <person name="Barry K."/>
            <person name="He S."/>
            <person name="Salamov A."/>
            <person name="Szeto E."/>
            <person name="Dalin E."/>
            <person name="Pangilinan J.L."/>
            <person name="Lapidus A."/>
            <person name="Lowry S."/>
            <person name="Kyrpides N.C."/>
            <person name="McMahon K.D."/>
            <person name="Hugenholtz P."/>
        </authorList>
    </citation>
    <scope>NUCLEOTIDE SEQUENCE [LARGE SCALE GENOMIC DNA]</scope>
    <source>
        <strain evidence="2">UW-1</strain>
    </source>
</reference>
<protein>
    <recommendedName>
        <fullName evidence="1">DUF4424 domain-containing protein</fullName>
    </recommendedName>
</protein>
<dbReference type="Gene3D" id="2.60.40.3680">
    <property type="match status" value="1"/>
</dbReference>
<dbReference type="EMBL" id="CP001715">
    <property type="protein sequence ID" value="ACV35360.1"/>
    <property type="molecule type" value="Genomic_DNA"/>
</dbReference>
<dbReference type="KEGG" id="app:CAP2UW1_2064"/>
<evidence type="ECO:0000313" key="2">
    <source>
        <dbReference type="EMBL" id="ACV35360.1"/>
    </source>
</evidence>
<organism evidence="2">
    <name type="scientific">Accumulibacter regalis</name>
    <dbReference type="NCBI Taxonomy" id="522306"/>
    <lineage>
        <taxon>Bacteria</taxon>
        <taxon>Pseudomonadati</taxon>
        <taxon>Pseudomonadota</taxon>
        <taxon>Betaproteobacteria</taxon>
        <taxon>Candidatus Accumulibacter</taxon>
    </lineage>
</organism>
<evidence type="ECO:0000259" key="1">
    <source>
        <dbReference type="Pfam" id="PF14415"/>
    </source>
</evidence>
<dbReference type="HOGENOM" id="CLU_1965694_0_0_4"/>
<dbReference type="InterPro" id="IPR025538">
    <property type="entry name" value="DUF4424"/>
</dbReference>
<name>C7RMZ3_ACCRE</name>
<feature type="domain" description="DUF4424" evidence="1">
    <location>
        <begin position="2"/>
        <end position="92"/>
    </location>
</feature>
<accession>C7RMZ3</accession>
<proteinExistence type="predicted"/>